<dbReference type="AlphaFoldDB" id="A0A9D2G799"/>
<reference evidence="4" key="1">
    <citation type="journal article" date="2021" name="PeerJ">
        <title>Extensive microbial diversity within the chicken gut microbiome revealed by metagenomics and culture.</title>
        <authorList>
            <person name="Gilroy R."/>
            <person name="Ravi A."/>
            <person name="Getino M."/>
            <person name="Pursley I."/>
            <person name="Horton D.L."/>
            <person name="Alikhan N.F."/>
            <person name="Baker D."/>
            <person name="Gharbi K."/>
            <person name="Hall N."/>
            <person name="Watson M."/>
            <person name="Adriaenssens E.M."/>
            <person name="Foster-Nyarko E."/>
            <person name="Jarju S."/>
            <person name="Secka A."/>
            <person name="Antonio M."/>
            <person name="Oren A."/>
            <person name="Chaudhuri R.R."/>
            <person name="La Ragione R."/>
            <person name="Hildebrand F."/>
            <person name="Pallen M.J."/>
        </authorList>
    </citation>
    <scope>NUCLEOTIDE SEQUENCE</scope>
    <source>
        <strain evidence="4">ChiW7-2402</strain>
    </source>
</reference>
<feature type="transmembrane region" description="Helical" evidence="2">
    <location>
        <begin position="53"/>
        <end position="72"/>
    </location>
</feature>
<dbReference type="SUPFAM" id="SSF55874">
    <property type="entry name" value="ATPase domain of HSP90 chaperone/DNA topoisomerase II/histidine kinase"/>
    <property type="match status" value="1"/>
</dbReference>
<comment type="caution">
    <text evidence="4">The sequence shown here is derived from an EMBL/GenBank/DDBJ whole genome shotgun (WGS) entry which is preliminary data.</text>
</comment>
<name>A0A9D2G799_9FIRM</name>
<evidence type="ECO:0000256" key="2">
    <source>
        <dbReference type="SAM" id="Phobius"/>
    </source>
</evidence>
<reference evidence="4" key="2">
    <citation type="submission" date="2021-04" db="EMBL/GenBank/DDBJ databases">
        <authorList>
            <person name="Gilroy R."/>
        </authorList>
    </citation>
    <scope>NUCLEOTIDE SEQUENCE</scope>
    <source>
        <strain evidence="4">ChiW7-2402</strain>
    </source>
</reference>
<dbReference type="InterPro" id="IPR052016">
    <property type="entry name" value="Bact_Sigma-Reg"/>
</dbReference>
<evidence type="ECO:0000313" key="4">
    <source>
        <dbReference type="EMBL" id="HIZ73546.1"/>
    </source>
</evidence>
<dbReference type="PANTHER" id="PTHR43156">
    <property type="entry name" value="STAGE II SPORULATION PROTEIN E-RELATED"/>
    <property type="match status" value="1"/>
</dbReference>
<dbReference type="Pfam" id="PF13581">
    <property type="entry name" value="HATPase_c_2"/>
    <property type="match status" value="1"/>
</dbReference>
<dbReference type="Gene3D" id="3.60.40.10">
    <property type="entry name" value="PPM-type phosphatase domain"/>
    <property type="match status" value="1"/>
</dbReference>
<evidence type="ECO:0000259" key="3">
    <source>
        <dbReference type="SMART" id="SM00331"/>
    </source>
</evidence>
<dbReference type="GO" id="GO:0016791">
    <property type="term" value="F:phosphatase activity"/>
    <property type="evidence" value="ECO:0007669"/>
    <property type="project" value="TreeGrafter"/>
</dbReference>
<dbReference type="CDD" id="cd16936">
    <property type="entry name" value="HATPase_RsbW-like"/>
    <property type="match status" value="1"/>
</dbReference>
<dbReference type="Proteomes" id="UP000824102">
    <property type="component" value="Unassembled WGS sequence"/>
</dbReference>
<organism evidence="4 5">
    <name type="scientific">Candidatus Gallimonas intestinavium</name>
    <dbReference type="NCBI Taxonomy" id="2838603"/>
    <lineage>
        <taxon>Bacteria</taxon>
        <taxon>Bacillati</taxon>
        <taxon>Bacillota</taxon>
        <taxon>Clostridia</taxon>
        <taxon>Candidatus Gallimonas</taxon>
    </lineage>
</organism>
<sequence length="503" mass="55568">MNAKKLTLPKLLTLVFVGFLVVGVIYGAIRYLILLPEGSDYDLGALSRVLWEVIPALLVLLVMYGVALTLYYNRIKTPIRTVARSIEQASKERTKTGLGGEWAPVDSAVEALNASVEQYVKEREGAIALAARRKTEEAIARDMENALCNAVIPCRELDFSGAGGTERSSSICSDYFDGFYLGRRTLCFMTADVWGSGFAAARFAARAKELFREAAHTSDTLGEAVMRLNQALLENNPDRLMLSAFFAVFLPGTGELRYVNAGAHPPVMVGKERAFLRVQPGCPLGIYEEPGLTEEYLIFKPGRALVTYTNGAVEAKNAAGEAFGYDRLFDAVKEGWDRSLGAERIVASVQEAVRAFAGSTPLPDDLAVYALYYPSGIQTELSPKTSELERLRDTILDWLKDDPRKNKIFLACEEIFTNIVNHSGATSIHLNCQVEGNSFVVRFTDDGEPFNPLQVRPEGGYYNNYAEGGMGMAIIRQIAGEIFYRTQENRNVLTIRFPVIRVN</sequence>
<keyword evidence="2" id="KW-0472">Membrane</keyword>
<dbReference type="SMART" id="SM00331">
    <property type="entry name" value="PP2C_SIG"/>
    <property type="match status" value="1"/>
</dbReference>
<gene>
    <name evidence="4" type="ORF">H9964_08195</name>
</gene>
<keyword evidence="2" id="KW-1133">Transmembrane helix</keyword>
<dbReference type="InterPro" id="IPR003594">
    <property type="entry name" value="HATPase_dom"/>
</dbReference>
<dbReference type="InterPro" id="IPR001932">
    <property type="entry name" value="PPM-type_phosphatase-like_dom"/>
</dbReference>
<keyword evidence="2" id="KW-0812">Transmembrane</keyword>
<dbReference type="Pfam" id="PF07228">
    <property type="entry name" value="SpoIIE"/>
    <property type="match status" value="1"/>
</dbReference>
<evidence type="ECO:0000256" key="1">
    <source>
        <dbReference type="ARBA" id="ARBA00022801"/>
    </source>
</evidence>
<proteinExistence type="predicted"/>
<keyword evidence="1" id="KW-0378">Hydrolase</keyword>
<dbReference type="PANTHER" id="PTHR43156:SF2">
    <property type="entry name" value="STAGE II SPORULATION PROTEIN E"/>
    <property type="match status" value="1"/>
</dbReference>
<dbReference type="Gene3D" id="3.30.565.10">
    <property type="entry name" value="Histidine kinase-like ATPase, C-terminal domain"/>
    <property type="match status" value="1"/>
</dbReference>
<feature type="transmembrane region" description="Helical" evidence="2">
    <location>
        <begin position="12"/>
        <end position="33"/>
    </location>
</feature>
<dbReference type="InterPro" id="IPR036457">
    <property type="entry name" value="PPM-type-like_dom_sf"/>
</dbReference>
<accession>A0A9D2G799</accession>
<dbReference type="EMBL" id="DXBB01000123">
    <property type="protein sequence ID" value="HIZ73546.1"/>
    <property type="molecule type" value="Genomic_DNA"/>
</dbReference>
<feature type="domain" description="PPM-type phosphatase" evidence="3">
    <location>
        <begin position="156"/>
        <end position="373"/>
    </location>
</feature>
<evidence type="ECO:0000313" key="5">
    <source>
        <dbReference type="Proteomes" id="UP000824102"/>
    </source>
</evidence>
<protein>
    <submittedName>
        <fullName evidence="4">SpoIIE family protein phosphatase</fullName>
    </submittedName>
</protein>
<dbReference type="InterPro" id="IPR036890">
    <property type="entry name" value="HATPase_C_sf"/>
</dbReference>